<dbReference type="InterPro" id="IPR027417">
    <property type="entry name" value="P-loop_NTPase"/>
</dbReference>
<comment type="caution">
    <text evidence="1">The sequence shown here is derived from an EMBL/GenBank/DDBJ whole genome shotgun (WGS) entry which is preliminary data.</text>
</comment>
<evidence type="ECO:0000313" key="1">
    <source>
        <dbReference type="EMBL" id="KAJ7709997.1"/>
    </source>
</evidence>
<proteinExistence type="predicted"/>
<dbReference type="EMBL" id="JARKIE010000002">
    <property type="protein sequence ID" value="KAJ7709997.1"/>
    <property type="molecule type" value="Genomic_DNA"/>
</dbReference>
<dbReference type="AlphaFoldDB" id="A0AAD7MBZ3"/>
<evidence type="ECO:0000313" key="2">
    <source>
        <dbReference type="Proteomes" id="UP001221757"/>
    </source>
</evidence>
<dbReference type="Proteomes" id="UP001221757">
    <property type="component" value="Unassembled WGS sequence"/>
</dbReference>
<protein>
    <recommendedName>
        <fullName evidence="3">RNA helicase</fullName>
    </recommendedName>
</protein>
<sequence>MLAEFERDKTPDRELSTACASGRVGGQIPHPLRSRVESDIPKTILECIDEIGYKEPSAIQRRAIPIGLQNHDSAFVIPMLAFIEKLAPFTDDNRHHGPYALRRCRYVVLGFEVDLTFILDALSWSGERGRADGCGRRDDDQSGLRTSTWRKPAVITMGEAGRAGYTVGQRVEFVSRGEKKKQNLLEILNGGMYAAPSIVFVNQKKTAPGGHGRQGSCAGELQRGDAAFGQKPVMRRCNRWRSRGDGTRGTRDRRAGHGVAESVRRLVGTQYLNLGRALR</sequence>
<keyword evidence="2" id="KW-1185">Reference proteome</keyword>
<gene>
    <name evidence="1" type="ORF">B0H17DRAFT_1124449</name>
</gene>
<reference evidence="1" key="1">
    <citation type="submission" date="2023-03" db="EMBL/GenBank/DDBJ databases">
        <title>Massive genome expansion in bonnet fungi (Mycena s.s.) driven by repeated elements and novel gene families across ecological guilds.</title>
        <authorList>
            <consortium name="Lawrence Berkeley National Laboratory"/>
            <person name="Harder C.B."/>
            <person name="Miyauchi S."/>
            <person name="Viragh M."/>
            <person name="Kuo A."/>
            <person name="Thoen E."/>
            <person name="Andreopoulos B."/>
            <person name="Lu D."/>
            <person name="Skrede I."/>
            <person name="Drula E."/>
            <person name="Henrissat B."/>
            <person name="Morin E."/>
            <person name="Kohler A."/>
            <person name="Barry K."/>
            <person name="LaButti K."/>
            <person name="Morin E."/>
            <person name="Salamov A."/>
            <person name="Lipzen A."/>
            <person name="Mereny Z."/>
            <person name="Hegedus B."/>
            <person name="Baldrian P."/>
            <person name="Stursova M."/>
            <person name="Weitz H."/>
            <person name="Taylor A."/>
            <person name="Grigoriev I.V."/>
            <person name="Nagy L.G."/>
            <person name="Martin F."/>
            <person name="Kauserud H."/>
        </authorList>
    </citation>
    <scope>NUCLEOTIDE SEQUENCE</scope>
    <source>
        <strain evidence="1">CBHHK067</strain>
    </source>
</reference>
<organism evidence="1 2">
    <name type="scientific">Mycena rosella</name>
    <name type="common">Pink bonnet</name>
    <name type="synonym">Agaricus rosellus</name>
    <dbReference type="NCBI Taxonomy" id="1033263"/>
    <lineage>
        <taxon>Eukaryota</taxon>
        <taxon>Fungi</taxon>
        <taxon>Dikarya</taxon>
        <taxon>Basidiomycota</taxon>
        <taxon>Agaricomycotina</taxon>
        <taxon>Agaricomycetes</taxon>
        <taxon>Agaricomycetidae</taxon>
        <taxon>Agaricales</taxon>
        <taxon>Marasmiineae</taxon>
        <taxon>Mycenaceae</taxon>
        <taxon>Mycena</taxon>
    </lineage>
</organism>
<dbReference type="SUPFAM" id="SSF52540">
    <property type="entry name" value="P-loop containing nucleoside triphosphate hydrolases"/>
    <property type="match status" value="1"/>
</dbReference>
<evidence type="ECO:0008006" key="3">
    <source>
        <dbReference type="Google" id="ProtNLM"/>
    </source>
</evidence>
<dbReference type="Gene3D" id="3.40.50.300">
    <property type="entry name" value="P-loop containing nucleotide triphosphate hydrolases"/>
    <property type="match status" value="1"/>
</dbReference>
<accession>A0AAD7MBZ3</accession>
<name>A0AAD7MBZ3_MYCRO</name>